<gene>
    <name evidence="3" type="ORF">L0C25_14425</name>
</gene>
<dbReference type="Pfam" id="PF01757">
    <property type="entry name" value="Acyl_transf_3"/>
    <property type="match status" value="1"/>
</dbReference>
<evidence type="ECO:0000256" key="1">
    <source>
        <dbReference type="SAM" id="Phobius"/>
    </source>
</evidence>
<dbReference type="AlphaFoldDB" id="A0AA46YIX6"/>
<feature type="transmembrane region" description="Helical" evidence="1">
    <location>
        <begin position="28"/>
        <end position="46"/>
    </location>
</feature>
<keyword evidence="4" id="KW-1185">Reference proteome</keyword>
<dbReference type="Proteomes" id="UP001164390">
    <property type="component" value="Chromosome"/>
</dbReference>
<feature type="domain" description="Acyltransferase 3" evidence="2">
    <location>
        <begin position="21"/>
        <end position="321"/>
    </location>
</feature>
<protein>
    <submittedName>
        <fullName evidence="3">Acyltransferase family protein</fullName>
    </submittedName>
</protein>
<evidence type="ECO:0000313" key="3">
    <source>
        <dbReference type="EMBL" id="UYM03735.1"/>
    </source>
</evidence>
<name>A0AA46YIX6_9ACTN</name>
<dbReference type="InterPro" id="IPR052734">
    <property type="entry name" value="Nod_factor_acetyltransferase"/>
</dbReference>
<accession>A0AA46YIX6</accession>
<dbReference type="RefSeq" id="WP_271632375.1">
    <property type="nucleotide sequence ID" value="NZ_CP094970.1"/>
</dbReference>
<evidence type="ECO:0000313" key="4">
    <source>
        <dbReference type="Proteomes" id="UP001164390"/>
    </source>
</evidence>
<keyword evidence="1" id="KW-0472">Membrane</keyword>
<dbReference type="InterPro" id="IPR002656">
    <property type="entry name" value="Acyl_transf_3_dom"/>
</dbReference>
<dbReference type="GO" id="GO:0016747">
    <property type="term" value="F:acyltransferase activity, transferring groups other than amino-acyl groups"/>
    <property type="evidence" value="ECO:0007669"/>
    <property type="project" value="InterPro"/>
</dbReference>
<proteinExistence type="predicted"/>
<dbReference type="PANTHER" id="PTHR37312:SF1">
    <property type="entry name" value="MEMBRANE-BOUND ACYLTRANSFERASE YKRP-RELATED"/>
    <property type="match status" value="1"/>
</dbReference>
<feature type="transmembrane region" description="Helical" evidence="1">
    <location>
        <begin position="242"/>
        <end position="263"/>
    </location>
</feature>
<dbReference type="EMBL" id="CP094970">
    <property type="protein sequence ID" value="UYM03735.1"/>
    <property type="molecule type" value="Genomic_DNA"/>
</dbReference>
<keyword evidence="3" id="KW-0012">Acyltransferase</keyword>
<keyword evidence="1" id="KW-0812">Transmembrane</keyword>
<organism evidence="3 4">
    <name type="scientific">Solicola gregarius</name>
    <dbReference type="NCBI Taxonomy" id="2908642"/>
    <lineage>
        <taxon>Bacteria</taxon>
        <taxon>Bacillati</taxon>
        <taxon>Actinomycetota</taxon>
        <taxon>Actinomycetes</taxon>
        <taxon>Propionibacteriales</taxon>
        <taxon>Nocardioidaceae</taxon>
        <taxon>Solicola</taxon>
    </lineage>
</organism>
<keyword evidence="1" id="KW-1133">Transmembrane helix</keyword>
<feature type="transmembrane region" description="Helical" evidence="1">
    <location>
        <begin position="303"/>
        <end position="323"/>
    </location>
</feature>
<keyword evidence="3" id="KW-0808">Transferase</keyword>
<feature type="transmembrane region" description="Helical" evidence="1">
    <location>
        <begin position="52"/>
        <end position="73"/>
    </location>
</feature>
<sequence>MSVTAPSTDVARPRAATARDPFLDNARYWVMLLVVVGHFLTALLALDEARAAYRWIYLFHMPVFILISGYLGRRYSGTPREVRRMVGTLVVPYLLVEIGLEAFEAWLADEPLSLHVLEPEWLTWFIAALFVWRLTTPIWRAVRWPIPVAIGCSLVGGLAPVSDVLAIPQIIGYLPFYVVGMQLRREHFERLRDLRVRIGALAVLGAAAYACVQEPEHWTMSWLYWRDAYSESPLDAGALDGIATRGALLAIGFVLAAAVLALVPHRRAWYSTMGQRTLYCYLLHGFVVLALSYYGAFSYLGDHGSIGIGIAALAALVLANLLMTRAVSEGFRPLFEPRLRWLFRADGDAESSLPHR</sequence>
<feature type="transmembrane region" description="Helical" evidence="1">
    <location>
        <begin position="278"/>
        <end position="297"/>
    </location>
</feature>
<dbReference type="PANTHER" id="PTHR37312">
    <property type="entry name" value="MEMBRANE-BOUND ACYLTRANSFERASE YKRP-RELATED"/>
    <property type="match status" value="1"/>
</dbReference>
<dbReference type="KEGG" id="sgrg:L0C25_14425"/>
<feature type="transmembrane region" description="Helical" evidence="1">
    <location>
        <begin position="119"/>
        <end position="135"/>
    </location>
</feature>
<feature type="transmembrane region" description="Helical" evidence="1">
    <location>
        <begin position="85"/>
        <end position="107"/>
    </location>
</feature>
<reference evidence="3" key="1">
    <citation type="submission" date="2022-01" db="EMBL/GenBank/DDBJ databases">
        <title>Nocardioidaceae gen. sp. A5X3R13.</title>
        <authorList>
            <person name="Lopez Marin M.A."/>
            <person name="Uhlik O."/>
        </authorList>
    </citation>
    <scope>NUCLEOTIDE SEQUENCE</scope>
    <source>
        <strain evidence="3">A5X3R13</strain>
    </source>
</reference>
<evidence type="ECO:0000259" key="2">
    <source>
        <dbReference type="Pfam" id="PF01757"/>
    </source>
</evidence>